<dbReference type="PANTHER" id="PTHR31689:SF0">
    <property type="entry name" value="DIAMINOPIMELATE EPIMERASE"/>
    <property type="match status" value="1"/>
</dbReference>
<keyword evidence="11" id="KW-1185">Reference proteome</keyword>
<evidence type="ECO:0000256" key="5">
    <source>
        <dbReference type="ARBA" id="ARBA00023154"/>
    </source>
</evidence>
<dbReference type="EC" id="5.1.1.7" evidence="3 8"/>
<dbReference type="InterPro" id="IPR018510">
    <property type="entry name" value="DAP_epimerase_AS"/>
</dbReference>
<evidence type="ECO:0000256" key="2">
    <source>
        <dbReference type="ARBA" id="ARBA00010219"/>
    </source>
</evidence>
<evidence type="ECO:0000256" key="3">
    <source>
        <dbReference type="ARBA" id="ARBA00013080"/>
    </source>
</evidence>
<protein>
    <recommendedName>
        <fullName evidence="3 8">Diaminopimelate epimerase</fullName>
        <ecNumber evidence="3 8">5.1.1.7</ecNumber>
    </recommendedName>
</protein>
<dbReference type="AlphaFoldDB" id="A0A5C0UEG0"/>
<feature type="active site" evidence="9">
    <location>
        <position position="65"/>
    </location>
</feature>
<comment type="pathway">
    <text evidence="1">Amino-acid biosynthesis; L-lysine biosynthesis via DAP pathway; DL-2,6-diaminopimelate from LL-2,6-diaminopimelate: step 1/1.</text>
</comment>
<dbReference type="Pfam" id="PF01678">
    <property type="entry name" value="DAP_epimerase"/>
    <property type="match status" value="1"/>
</dbReference>
<organism evidence="10 11">
    <name type="scientific">Candidatus Cytomitobacter indipagum</name>
    <dbReference type="NCBI Taxonomy" id="2601575"/>
    <lineage>
        <taxon>Bacteria</taxon>
        <taxon>Pseudomonadati</taxon>
        <taxon>Pseudomonadota</taxon>
        <taxon>Alphaproteobacteria</taxon>
        <taxon>Holosporales</taxon>
        <taxon>Holosporaceae</taxon>
        <taxon>Candidatus Cytomitobacter</taxon>
    </lineage>
</organism>
<dbReference type="KEGG" id="cip:FZC35_02060"/>
<evidence type="ECO:0000256" key="9">
    <source>
        <dbReference type="PROSITE-ProRule" id="PRU10125"/>
    </source>
</evidence>
<keyword evidence="6 10" id="KW-0413">Isomerase</keyword>
<evidence type="ECO:0000256" key="8">
    <source>
        <dbReference type="NCBIfam" id="TIGR00652"/>
    </source>
</evidence>
<evidence type="ECO:0000256" key="1">
    <source>
        <dbReference type="ARBA" id="ARBA00005196"/>
    </source>
</evidence>
<evidence type="ECO:0000313" key="11">
    <source>
        <dbReference type="Proteomes" id="UP000325155"/>
    </source>
</evidence>
<dbReference type="PANTHER" id="PTHR31689">
    <property type="entry name" value="DIAMINOPIMELATE EPIMERASE, CHLOROPLASTIC"/>
    <property type="match status" value="1"/>
</dbReference>
<dbReference type="SUPFAM" id="SSF54506">
    <property type="entry name" value="Diaminopimelate epimerase-like"/>
    <property type="match status" value="2"/>
</dbReference>
<dbReference type="UniPathway" id="UPA00034">
    <property type="reaction ID" value="UER00025"/>
</dbReference>
<evidence type="ECO:0000256" key="7">
    <source>
        <dbReference type="ARBA" id="ARBA00051712"/>
    </source>
</evidence>
<dbReference type="PROSITE" id="PS01326">
    <property type="entry name" value="DAP_EPIMERASE"/>
    <property type="match status" value="1"/>
</dbReference>
<name>A0A5C0UEG0_9PROT</name>
<comment type="similarity">
    <text evidence="2">Belongs to the diaminopimelate epimerase family.</text>
</comment>
<evidence type="ECO:0000313" key="10">
    <source>
        <dbReference type="EMBL" id="QEK38149.1"/>
    </source>
</evidence>
<gene>
    <name evidence="10" type="primary">dapF</name>
    <name evidence="10" type="ORF">FZC35_02060</name>
</gene>
<keyword evidence="4" id="KW-0028">Amino-acid biosynthesis</keyword>
<dbReference type="RefSeq" id="WP_148980996.1">
    <property type="nucleotide sequence ID" value="NZ_CP043315.1"/>
</dbReference>
<dbReference type="NCBIfam" id="TIGR00652">
    <property type="entry name" value="DapF"/>
    <property type="match status" value="1"/>
</dbReference>
<dbReference type="Proteomes" id="UP000325155">
    <property type="component" value="Chromosome"/>
</dbReference>
<dbReference type="GO" id="GO:0009089">
    <property type="term" value="P:lysine biosynthetic process via diaminopimelate"/>
    <property type="evidence" value="ECO:0007669"/>
    <property type="project" value="UniProtKB-UniRule"/>
</dbReference>
<proteinExistence type="inferred from homology"/>
<dbReference type="OrthoDB" id="9805408at2"/>
<reference evidence="10 11" key="1">
    <citation type="submission" date="2019-08" db="EMBL/GenBank/DDBJ databases">
        <title>Highly reduced genomes of protist endosymbionts show evolutionary convergence.</title>
        <authorList>
            <person name="George E."/>
            <person name="Husnik F."/>
            <person name="Tashyreva D."/>
            <person name="Prokopchuk G."/>
            <person name="Horak A."/>
            <person name="Kwong W.K."/>
            <person name="Lukes J."/>
            <person name="Keeling P.J."/>
        </authorList>
    </citation>
    <scope>NUCLEOTIDE SEQUENCE [LARGE SCALE GENOMIC DNA]</scope>
    <source>
        <strain evidence="10">1605</strain>
    </source>
</reference>
<keyword evidence="5" id="KW-0457">Lysine biosynthesis</keyword>
<comment type="catalytic activity">
    <reaction evidence="7">
        <text>(2S,6S)-2,6-diaminopimelate = meso-2,6-diaminopimelate</text>
        <dbReference type="Rhea" id="RHEA:15393"/>
        <dbReference type="ChEBI" id="CHEBI:57609"/>
        <dbReference type="ChEBI" id="CHEBI:57791"/>
        <dbReference type="EC" id="5.1.1.7"/>
    </reaction>
</comment>
<evidence type="ECO:0000256" key="6">
    <source>
        <dbReference type="ARBA" id="ARBA00023235"/>
    </source>
</evidence>
<dbReference type="GO" id="GO:0008837">
    <property type="term" value="F:diaminopimelate epimerase activity"/>
    <property type="evidence" value="ECO:0007669"/>
    <property type="project" value="UniProtKB-UniRule"/>
</dbReference>
<dbReference type="InterPro" id="IPR001653">
    <property type="entry name" value="DAP_epimerase_DapF"/>
</dbReference>
<dbReference type="Gene3D" id="3.10.310.10">
    <property type="entry name" value="Diaminopimelate Epimerase, Chain A, domain 1"/>
    <property type="match status" value="2"/>
</dbReference>
<sequence>MKFIKAHGLGNDFVMIFEEINHKQILKISDRKLGIGCDQLIQNIQKNGKNYVRFWNQDGSEANLCGNGIRCLAKYYTNTRNKFITKSGTINTVKLENQIAFSLPIKPIINSINHNNIYDVNIGNEHIVIIENKAPNWNEITLQFANYLQDKNIMCIWNDGKWNIQSWERGVGRTLACGSGTIAAACAGWHSGQISQKQVKFYTEIGELCIVQKTKLWQIGEANIVAEGDWTN</sequence>
<accession>A0A5C0UEG0</accession>
<evidence type="ECO:0000256" key="4">
    <source>
        <dbReference type="ARBA" id="ARBA00022605"/>
    </source>
</evidence>
<dbReference type="GO" id="GO:0005829">
    <property type="term" value="C:cytosol"/>
    <property type="evidence" value="ECO:0007669"/>
    <property type="project" value="TreeGrafter"/>
</dbReference>
<dbReference type="EMBL" id="CP043315">
    <property type="protein sequence ID" value="QEK38149.1"/>
    <property type="molecule type" value="Genomic_DNA"/>
</dbReference>